<feature type="domain" description="DUF58" evidence="2">
    <location>
        <begin position="86"/>
        <end position="315"/>
    </location>
</feature>
<proteinExistence type="predicted"/>
<name>A0A9W6PYE1_9ACTN</name>
<feature type="compositionally biased region" description="Basic residues" evidence="1">
    <location>
        <begin position="1"/>
        <end position="11"/>
    </location>
</feature>
<dbReference type="EMBL" id="BSRZ01000014">
    <property type="protein sequence ID" value="GLW66375.1"/>
    <property type="molecule type" value="Genomic_DNA"/>
</dbReference>
<dbReference type="AlphaFoldDB" id="A0A9W6PYE1"/>
<evidence type="ECO:0000313" key="3">
    <source>
        <dbReference type="EMBL" id="GLW66375.1"/>
    </source>
</evidence>
<sequence>MTAPPPHHHPGHAAGTPAPHPAPGPQPAFHPPADAPAGPRPTDKLAALAPERTLRRLELAVTRRLDGLLNGEHMGLLPGPGTELAEARLYQPGEDDVRHMDWAVTARTTTPHVRDLIADHELQVWALTDISPSMQFGTATLLKRDLAVAALAAVGFLTVRLGDRVGAYLLGPGGLRRWPARTGKAAMYSLLQAVLDTPIPTADDHPHTPTPDLAQAIAALHSGQTRRGLRVIVSDFLDPTDPALHHPHPRWERPLRRLAARHQVLAVEIIDPRELDLPDVGLVEMTDPETGTVHEIVLNRRTRRRYARAAAAQRQRTRDALRRCGAHHLVLRTDRDWIADIARFAVRQRRARGRAVAAKGVRP</sequence>
<organism evidence="3 4">
    <name type="scientific">Actinomadura rubrobrunea</name>
    <dbReference type="NCBI Taxonomy" id="115335"/>
    <lineage>
        <taxon>Bacteria</taxon>
        <taxon>Bacillati</taxon>
        <taxon>Actinomycetota</taxon>
        <taxon>Actinomycetes</taxon>
        <taxon>Streptosporangiales</taxon>
        <taxon>Thermomonosporaceae</taxon>
        <taxon>Actinomadura</taxon>
    </lineage>
</organism>
<dbReference type="Pfam" id="PF01882">
    <property type="entry name" value="DUF58"/>
    <property type="match status" value="1"/>
</dbReference>
<evidence type="ECO:0000256" key="1">
    <source>
        <dbReference type="SAM" id="MobiDB-lite"/>
    </source>
</evidence>
<reference evidence="3" key="1">
    <citation type="submission" date="2023-02" db="EMBL/GenBank/DDBJ databases">
        <title>Actinomadura rubrobrunea NBRC 14622.</title>
        <authorList>
            <person name="Ichikawa N."/>
            <person name="Sato H."/>
            <person name="Tonouchi N."/>
        </authorList>
    </citation>
    <scope>NUCLEOTIDE SEQUENCE</scope>
    <source>
        <strain evidence="3">NBRC 14622</strain>
    </source>
</reference>
<protein>
    <recommendedName>
        <fullName evidence="2">DUF58 domain-containing protein</fullName>
    </recommendedName>
</protein>
<keyword evidence="4" id="KW-1185">Reference proteome</keyword>
<dbReference type="RefSeq" id="WP_083951879.1">
    <property type="nucleotide sequence ID" value="NZ_BSRZ01000014.1"/>
</dbReference>
<evidence type="ECO:0000313" key="4">
    <source>
        <dbReference type="Proteomes" id="UP001165124"/>
    </source>
</evidence>
<feature type="compositionally biased region" description="Pro residues" evidence="1">
    <location>
        <begin position="18"/>
        <end position="34"/>
    </location>
</feature>
<dbReference type="PANTHER" id="PTHR33608">
    <property type="entry name" value="BLL2464 PROTEIN"/>
    <property type="match status" value="1"/>
</dbReference>
<dbReference type="InterPro" id="IPR002881">
    <property type="entry name" value="DUF58"/>
</dbReference>
<dbReference type="Proteomes" id="UP001165124">
    <property type="component" value="Unassembled WGS sequence"/>
</dbReference>
<accession>A0A9W6PYE1</accession>
<gene>
    <name evidence="3" type="ORF">Arub01_46190</name>
</gene>
<feature type="region of interest" description="Disordered" evidence="1">
    <location>
        <begin position="1"/>
        <end position="43"/>
    </location>
</feature>
<evidence type="ECO:0000259" key="2">
    <source>
        <dbReference type="Pfam" id="PF01882"/>
    </source>
</evidence>
<dbReference type="PANTHER" id="PTHR33608:SF6">
    <property type="entry name" value="BLL2464 PROTEIN"/>
    <property type="match status" value="1"/>
</dbReference>
<comment type="caution">
    <text evidence="3">The sequence shown here is derived from an EMBL/GenBank/DDBJ whole genome shotgun (WGS) entry which is preliminary data.</text>
</comment>